<name>A0AAV4D5Z7_9GAST</name>
<dbReference type="Proteomes" id="UP000735302">
    <property type="component" value="Unassembled WGS sequence"/>
</dbReference>
<organism evidence="1 2">
    <name type="scientific">Plakobranchus ocellatus</name>
    <dbReference type="NCBI Taxonomy" id="259542"/>
    <lineage>
        <taxon>Eukaryota</taxon>
        <taxon>Metazoa</taxon>
        <taxon>Spiralia</taxon>
        <taxon>Lophotrochozoa</taxon>
        <taxon>Mollusca</taxon>
        <taxon>Gastropoda</taxon>
        <taxon>Heterobranchia</taxon>
        <taxon>Euthyneura</taxon>
        <taxon>Panpulmonata</taxon>
        <taxon>Sacoglossa</taxon>
        <taxon>Placobranchoidea</taxon>
        <taxon>Plakobranchidae</taxon>
        <taxon>Plakobranchus</taxon>
    </lineage>
</organism>
<comment type="caution">
    <text evidence="1">The sequence shown here is derived from an EMBL/GenBank/DDBJ whole genome shotgun (WGS) entry which is preliminary data.</text>
</comment>
<reference evidence="1 2" key="1">
    <citation type="journal article" date="2021" name="Elife">
        <title>Chloroplast acquisition without the gene transfer in kleptoplastic sea slugs, Plakobranchus ocellatus.</title>
        <authorList>
            <person name="Maeda T."/>
            <person name="Takahashi S."/>
            <person name="Yoshida T."/>
            <person name="Shimamura S."/>
            <person name="Takaki Y."/>
            <person name="Nagai Y."/>
            <person name="Toyoda A."/>
            <person name="Suzuki Y."/>
            <person name="Arimoto A."/>
            <person name="Ishii H."/>
            <person name="Satoh N."/>
            <person name="Nishiyama T."/>
            <person name="Hasebe M."/>
            <person name="Maruyama T."/>
            <person name="Minagawa J."/>
            <person name="Obokata J."/>
            <person name="Shigenobu S."/>
        </authorList>
    </citation>
    <scope>NUCLEOTIDE SEQUENCE [LARGE SCALE GENOMIC DNA]</scope>
</reference>
<dbReference type="AlphaFoldDB" id="A0AAV4D5Z7"/>
<sequence>MELTTNATKTTNTNITWNSLPQPLIQPTPLSHGTHYHCHNYNHYKHPWNSLPPPLIQPTPHHMELTTTAFKTINTNITWNSLPLPLIQQTQTSHGTHYHRLYYNQHKHHMELTTSDTYTTTPLSHGTHYHRV</sequence>
<evidence type="ECO:0000313" key="2">
    <source>
        <dbReference type="Proteomes" id="UP000735302"/>
    </source>
</evidence>
<proteinExistence type="predicted"/>
<gene>
    <name evidence="1" type="ORF">PoB_006609400</name>
</gene>
<protein>
    <submittedName>
        <fullName evidence="1">Uncharacterized protein</fullName>
    </submittedName>
</protein>
<dbReference type="EMBL" id="BLXT01007504">
    <property type="protein sequence ID" value="GFO39589.1"/>
    <property type="molecule type" value="Genomic_DNA"/>
</dbReference>
<accession>A0AAV4D5Z7</accession>
<keyword evidence="2" id="KW-1185">Reference proteome</keyword>
<evidence type="ECO:0000313" key="1">
    <source>
        <dbReference type="EMBL" id="GFO39589.1"/>
    </source>
</evidence>